<dbReference type="EMBL" id="QFFJ01000001">
    <property type="protein sequence ID" value="RBL91151.1"/>
    <property type="molecule type" value="Genomic_DNA"/>
</dbReference>
<evidence type="ECO:0000313" key="2">
    <source>
        <dbReference type="Proteomes" id="UP000253410"/>
    </source>
</evidence>
<sequence length="86" mass="8968">MLSALPGQLLVKLFILSHKKQMSIMKKQANKKLLLKKIAVTKLQVNNPAAIKGGGPGGPQTSSIWICDGCGGKTTISCGGAGYPCE</sequence>
<protein>
    <submittedName>
        <fullName evidence="1">Uncharacterized protein</fullName>
    </submittedName>
</protein>
<dbReference type="AlphaFoldDB" id="A0A365XYT2"/>
<accession>A0A365XYT2</accession>
<evidence type="ECO:0000313" key="1">
    <source>
        <dbReference type="EMBL" id="RBL91151.1"/>
    </source>
</evidence>
<keyword evidence="2" id="KW-1185">Reference proteome</keyword>
<proteinExistence type="predicted"/>
<dbReference type="Proteomes" id="UP000253410">
    <property type="component" value="Unassembled WGS sequence"/>
</dbReference>
<name>A0A365XYT2_9BACT</name>
<gene>
    <name evidence="1" type="ORF">DF182_00575</name>
</gene>
<reference evidence="1 2" key="1">
    <citation type="submission" date="2018-05" db="EMBL/GenBank/DDBJ databases">
        <title>Chitinophaga sp. K3CV102501T nov., isolated from isolated from a monsoon evergreen broad-leaved forest soil.</title>
        <authorList>
            <person name="Lv Y."/>
        </authorList>
    </citation>
    <scope>NUCLEOTIDE SEQUENCE [LARGE SCALE GENOMIC DNA]</scope>
    <source>
        <strain evidence="1 2">GDMCC 1.1325</strain>
    </source>
</reference>
<organism evidence="1 2">
    <name type="scientific">Chitinophaga flava</name>
    <dbReference type="NCBI Taxonomy" id="2259036"/>
    <lineage>
        <taxon>Bacteria</taxon>
        <taxon>Pseudomonadati</taxon>
        <taxon>Bacteroidota</taxon>
        <taxon>Chitinophagia</taxon>
        <taxon>Chitinophagales</taxon>
        <taxon>Chitinophagaceae</taxon>
        <taxon>Chitinophaga</taxon>
    </lineage>
</organism>
<comment type="caution">
    <text evidence="1">The sequence shown here is derived from an EMBL/GenBank/DDBJ whole genome shotgun (WGS) entry which is preliminary data.</text>
</comment>